<dbReference type="InterPro" id="IPR008778">
    <property type="entry name" value="Pirin_C_dom"/>
</dbReference>
<evidence type="ECO:0000256" key="4">
    <source>
        <dbReference type="SAM" id="MobiDB-lite"/>
    </source>
</evidence>
<dbReference type="RefSeq" id="WP_126799505.1">
    <property type="nucleotide sequence ID" value="NZ_PIPO01000005.1"/>
</dbReference>
<dbReference type="Gene3D" id="2.60.120.10">
    <property type="entry name" value="Jelly Rolls"/>
    <property type="match status" value="2"/>
</dbReference>
<name>A0A432WE42_9GAMM</name>
<gene>
    <name evidence="7" type="ORF">CWE14_11560</name>
</gene>
<dbReference type="InterPro" id="IPR003829">
    <property type="entry name" value="Pirin_N_dom"/>
</dbReference>
<evidence type="ECO:0000259" key="5">
    <source>
        <dbReference type="Pfam" id="PF02678"/>
    </source>
</evidence>
<protein>
    <recommendedName>
        <fullName evidence="9">Pirin family protein</fullName>
    </recommendedName>
</protein>
<evidence type="ECO:0000313" key="7">
    <source>
        <dbReference type="EMBL" id="RUO31125.1"/>
    </source>
</evidence>
<organism evidence="7 8">
    <name type="scientific">Aliidiomarina soli</name>
    <dbReference type="NCBI Taxonomy" id="1928574"/>
    <lineage>
        <taxon>Bacteria</taxon>
        <taxon>Pseudomonadati</taxon>
        <taxon>Pseudomonadota</taxon>
        <taxon>Gammaproteobacteria</taxon>
        <taxon>Alteromonadales</taxon>
        <taxon>Idiomarinaceae</taxon>
        <taxon>Aliidiomarina</taxon>
    </lineage>
</organism>
<dbReference type="PANTHER" id="PTHR13903:SF8">
    <property type="entry name" value="PIRIN"/>
    <property type="match status" value="1"/>
</dbReference>
<dbReference type="PANTHER" id="PTHR13903">
    <property type="entry name" value="PIRIN-RELATED"/>
    <property type="match status" value="1"/>
</dbReference>
<evidence type="ECO:0000259" key="6">
    <source>
        <dbReference type="Pfam" id="PF05726"/>
    </source>
</evidence>
<dbReference type="GO" id="GO:0046872">
    <property type="term" value="F:metal ion binding"/>
    <property type="evidence" value="ECO:0007669"/>
    <property type="project" value="UniProtKB-KW"/>
</dbReference>
<accession>A0A432WE42</accession>
<comment type="caution">
    <text evidence="7">The sequence shown here is derived from an EMBL/GenBank/DDBJ whole genome shotgun (WGS) entry which is preliminary data.</text>
</comment>
<feature type="domain" description="Pirin C-terminal" evidence="6">
    <location>
        <begin position="190"/>
        <end position="284"/>
    </location>
</feature>
<evidence type="ECO:0000313" key="8">
    <source>
        <dbReference type="Proteomes" id="UP000287823"/>
    </source>
</evidence>
<dbReference type="Pfam" id="PF02678">
    <property type="entry name" value="Pirin"/>
    <property type="match status" value="1"/>
</dbReference>
<dbReference type="CDD" id="cd02247">
    <property type="entry name" value="cupin_pirin_C"/>
    <property type="match status" value="1"/>
</dbReference>
<evidence type="ECO:0008006" key="9">
    <source>
        <dbReference type="Google" id="ProtNLM"/>
    </source>
</evidence>
<feature type="binding site" evidence="2">
    <location>
        <position position="118"/>
    </location>
    <ligand>
        <name>Fe cation</name>
        <dbReference type="ChEBI" id="CHEBI:24875"/>
    </ligand>
</feature>
<feature type="region of interest" description="Disordered" evidence="4">
    <location>
        <begin position="1"/>
        <end position="20"/>
    </location>
</feature>
<dbReference type="InterPro" id="IPR011051">
    <property type="entry name" value="RmlC_Cupin_sf"/>
</dbReference>
<dbReference type="CDD" id="cd02909">
    <property type="entry name" value="cupin_pirin_N"/>
    <property type="match status" value="1"/>
</dbReference>
<feature type="domain" description="Pirin N-terminal" evidence="5">
    <location>
        <begin position="35"/>
        <end position="140"/>
    </location>
</feature>
<keyword evidence="8" id="KW-1185">Reference proteome</keyword>
<comment type="similarity">
    <text evidence="1 3">Belongs to the pirin family.</text>
</comment>
<feature type="binding site" evidence="2">
    <location>
        <position position="76"/>
    </location>
    <ligand>
        <name>Fe cation</name>
        <dbReference type="ChEBI" id="CHEBI:24875"/>
    </ligand>
</feature>
<dbReference type="AlphaFoldDB" id="A0A432WE42"/>
<evidence type="ECO:0000256" key="2">
    <source>
        <dbReference type="PIRSR" id="PIRSR006232-1"/>
    </source>
</evidence>
<sequence>MTNMARTAEQPCDTQSGSDEVRRVITPRETELGGFVVRRSIPTREQRSLGPWIFIDHMGPADFQPGHGVNVPPHPHIGLATVTYLFDGQILHRDSLGSELVITPGAINLMVAGSGIVHSEREPAELTEQAHSMHGLQLWLALPDAEEQCAPEFHHYSADELPSDEGIKVLIGEVNGLRSPVKTFNPTLFAEARLSAGDSIQLPEYDEVGVYLLSGAANIGTQQVQPNQLVVLSRRGLSLQCSDDCHLVMLGGSSVGKRYLDWNFAASSTQRLKQAREDWKAGRFAKVPGDEDDFVPYPGSD</sequence>
<keyword evidence="2" id="KW-0408">Iron</keyword>
<dbReference type="InterPro" id="IPR014710">
    <property type="entry name" value="RmlC-like_jellyroll"/>
</dbReference>
<proteinExistence type="inferred from homology"/>
<keyword evidence="2" id="KW-0479">Metal-binding</keyword>
<feature type="binding site" evidence="2">
    <location>
        <position position="120"/>
    </location>
    <ligand>
        <name>Fe cation</name>
        <dbReference type="ChEBI" id="CHEBI:24875"/>
    </ligand>
</feature>
<dbReference type="EMBL" id="PIPO01000005">
    <property type="protein sequence ID" value="RUO31125.1"/>
    <property type="molecule type" value="Genomic_DNA"/>
</dbReference>
<dbReference type="Pfam" id="PF05726">
    <property type="entry name" value="Pirin_C"/>
    <property type="match status" value="1"/>
</dbReference>
<dbReference type="Proteomes" id="UP000287823">
    <property type="component" value="Unassembled WGS sequence"/>
</dbReference>
<comment type="cofactor">
    <cofactor evidence="2">
        <name>Fe cation</name>
        <dbReference type="ChEBI" id="CHEBI:24875"/>
    </cofactor>
    <text evidence="2">Binds 1 Fe cation per subunit.</text>
</comment>
<reference evidence="7 8" key="1">
    <citation type="journal article" date="2011" name="Front. Microbiol.">
        <title>Genomic signatures of strain selection and enhancement in Bacillus atrophaeus var. globigii, a historical biowarfare simulant.</title>
        <authorList>
            <person name="Gibbons H.S."/>
            <person name="Broomall S.M."/>
            <person name="McNew L.A."/>
            <person name="Daligault H."/>
            <person name="Chapman C."/>
            <person name="Bruce D."/>
            <person name="Karavis M."/>
            <person name="Krepps M."/>
            <person name="McGregor P.A."/>
            <person name="Hong C."/>
            <person name="Park K.H."/>
            <person name="Akmal A."/>
            <person name="Feldman A."/>
            <person name="Lin J.S."/>
            <person name="Chang W.E."/>
            <person name="Higgs B.W."/>
            <person name="Demirev P."/>
            <person name="Lindquist J."/>
            <person name="Liem A."/>
            <person name="Fochler E."/>
            <person name="Read T.D."/>
            <person name="Tapia R."/>
            <person name="Johnson S."/>
            <person name="Bishop-Lilly K.A."/>
            <person name="Detter C."/>
            <person name="Han C."/>
            <person name="Sozhamannan S."/>
            <person name="Rosenzweig C.N."/>
            <person name="Skowronski E.W."/>
        </authorList>
    </citation>
    <scope>NUCLEOTIDE SEQUENCE [LARGE SCALE GENOMIC DNA]</scope>
    <source>
        <strain evidence="7 8">Y4G10-17</strain>
    </source>
</reference>
<dbReference type="SUPFAM" id="SSF51182">
    <property type="entry name" value="RmlC-like cupins"/>
    <property type="match status" value="1"/>
</dbReference>
<feature type="binding site" evidence="2">
    <location>
        <position position="74"/>
    </location>
    <ligand>
        <name>Fe cation</name>
        <dbReference type="ChEBI" id="CHEBI:24875"/>
    </ligand>
</feature>
<dbReference type="InterPro" id="IPR012093">
    <property type="entry name" value="Pirin"/>
</dbReference>
<dbReference type="PIRSF" id="PIRSF006232">
    <property type="entry name" value="Pirin"/>
    <property type="match status" value="1"/>
</dbReference>
<evidence type="ECO:0000256" key="1">
    <source>
        <dbReference type="ARBA" id="ARBA00008416"/>
    </source>
</evidence>
<evidence type="ECO:0000256" key="3">
    <source>
        <dbReference type="RuleBase" id="RU003457"/>
    </source>
</evidence>